<evidence type="ECO:0000256" key="4">
    <source>
        <dbReference type="ARBA" id="ARBA00022490"/>
    </source>
</evidence>
<name>A0A183BGD5_9TREM</name>
<dbReference type="FunFam" id="3.90.520.10:FF:000002">
    <property type="entry name" value="Mothers against decapentaplegic homolog"/>
    <property type="match status" value="1"/>
</dbReference>
<evidence type="ECO:0000256" key="8">
    <source>
        <dbReference type="ARBA" id="ARBA00023125"/>
    </source>
</evidence>
<reference evidence="13" key="1">
    <citation type="submission" date="2016-06" db="UniProtKB">
        <authorList>
            <consortium name="WormBaseParasite"/>
        </authorList>
    </citation>
    <scope>IDENTIFICATION</scope>
</reference>
<dbReference type="CDD" id="cd10492">
    <property type="entry name" value="MH1_SMAD_4"/>
    <property type="match status" value="1"/>
</dbReference>
<proteinExistence type="inferred from homology"/>
<dbReference type="Gene3D" id="3.90.520.10">
    <property type="entry name" value="SMAD MH1 domain"/>
    <property type="match status" value="1"/>
</dbReference>
<dbReference type="AlphaFoldDB" id="A0A183BGD5"/>
<dbReference type="InterPro" id="IPR036578">
    <property type="entry name" value="SMAD_MH1_sf"/>
</dbReference>
<dbReference type="InterPro" id="IPR013019">
    <property type="entry name" value="MAD_homology_MH1"/>
</dbReference>
<dbReference type="GO" id="GO:0070411">
    <property type="term" value="F:I-SMAD binding"/>
    <property type="evidence" value="ECO:0007669"/>
    <property type="project" value="TreeGrafter"/>
</dbReference>
<keyword evidence="10" id="KW-0539">Nucleus</keyword>
<dbReference type="SMART" id="SM00523">
    <property type="entry name" value="DWA"/>
    <property type="match status" value="1"/>
</dbReference>
<keyword evidence="8" id="KW-0238">DNA-binding</keyword>
<feature type="domain" description="MH1" evidence="12">
    <location>
        <begin position="44"/>
        <end position="168"/>
    </location>
</feature>
<dbReference type="Pfam" id="PF03165">
    <property type="entry name" value="MH1"/>
    <property type="match status" value="1"/>
</dbReference>
<dbReference type="GO" id="GO:0000978">
    <property type="term" value="F:RNA polymerase II cis-regulatory region sequence-specific DNA binding"/>
    <property type="evidence" value="ECO:0007669"/>
    <property type="project" value="TreeGrafter"/>
</dbReference>
<dbReference type="GO" id="GO:0005737">
    <property type="term" value="C:cytoplasm"/>
    <property type="evidence" value="ECO:0007669"/>
    <property type="project" value="UniProtKB-SubCell"/>
</dbReference>
<dbReference type="InterPro" id="IPR013790">
    <property type="entry name" value="Dwarfin"/>
</dbReference>
<organism evidence="13">
    <name type="scientific">Echinostoma caproni</name>
    <dbReference type="NCBI Taxonomy" id="27848"/>
    <lineage>
        <taxon>Eukaryota</taxon>
        <taxon>Metazoa</taxon>
        <taxon>Spiralia</taxon>
        <taxon>Lophotrochozoa</taxon>
        <taxon>Platyhelminthes</taxon>
        <taxon>Trematoda</taxon>
        <taxon>Digenea</taxon>
        <taxon>Plagiorchiida</taxon>
        <taxon>Echinostomata</taxon>
        <taxon>Echinostomatoidea</taxon>
        <taxon>Echinostomatidae</taxon>
        <taxon>Echinostoma</taxon>
    </lineage>
</organism>
<dbReference type="GO" id="GO:0071144">
    <property type="term" value="C:heteromeric SMAD protein complex"/>
    <property type="evidence" value="ECO:0007669"/>
    <property type="project" value="TreeGrafter"/>
</dbReference>
<dbReference type="InterPro" id="IPR003619">
    <property type="entry name" value="MAD_homology1_Dwarfin-type"/>
</dbReference>
<dbReference type="GO" id="GO:0030154">
    <property type="term" value="P:cell differentiation"/>
    <property type="evidence" value="ECO:0007669"/>
    <property type="project" value="TreeGrafter"/>
</dbReference>
<dbReference type="PROSITE" id="PS51075">
    <property type="entry name" value="MH1"/>
    <property type="match status" value="1"/>
</dbReference>
<accession>A0A183BGD5</accession>
<keyword evidence="4" id="KW-0963">Cytoplasm</keyword>
<evidence type="ECO:0000256" key="7">
    <source>
        <dbReference type="ARBA" id="ARBA00023015"/>
    </source>
</evidence>
<protein>
    <submittedName>
        <fullName evidence="13">MH1 domain-containing protein</fullName>
    </submittedName>
</protein>
<evidence type="ECO:0000256" key="11">
    <source>
        <dbReference type="SAM" id="Coils"/>
    </source>
</evidence>
<evidence type="ECO:0000313" key="13">
    <source>
        <dbReference type="WBParaSite" id="ECPE_0001832001-mRNA-1"/>
    </source>
</evidence>
<dbReference type="GO" id="GO:0000981">
    <property type="term" value="F:DNA-binding transcription factor activity, RNA polymerase II-specific"/>
    <property type="evidence" value="ECO:0007669"/>
    <property type="project" value="TreeGrafter"/>
</dbReference>
<feature type="coiled-coil region" evidence="11">
    <location>
        <begin position="59"/>
        <end position="90"/>
    </location>
</feature>
<comment type="similarity">
    <text evidence="3">Belongs to the dwarfin/SMAD family.</text>
</comment>
<keyword evidence="9" id="KW-0804">Transcription</keyword>
<dbReference type="GO" id="GO:0030509">
    <property type="term" value="P:BMP signaling pathway"/>
    <property type="evidence" value="ECO:0007669"/>
    <property type="project" value="TreeGrafter"/>
</dbReference>
<keyword evidence="7" id="KW-0805">Transcription regulation</keyword>
<evidence type="ECO:0000259" key="12">
    <source>
        <dbReference type="PROSITE" id="PS51075"/>
    </source>
</evidence>
<comment type="subcellular location">
    <subcellularLocation>
        <location evidence="2">Cytoplasm</location>
    </subcellularLocation>
    <subcellularLocation>
        <location evidence="1">Nucleus</location>
    </subcellularLocation>
</comment>
<sequence>LIQRAVLSNSRQIQDFKMYAVNDSVMPPSGHEADYFSNPDTTPMIVHSLMCYRQSGESQEFARRAIESLVKKLKEKREDLESLITAITTNGTQPSKCVTIQRTLDGRMQIAGRKCIPHVIYAKIWRWPDLHRNELKHMKFCSFGFDLKQDSVCINPYHYERVVSSVDLAVSFPPTRSFPGYFLRGIGNSWSVVFCRISYFDDLSNLIRECSSGGLFSPWNMQLILNFS</sequence>
<evidence type="ECO:0000256" key="1">
    <source>
        <dbReference type="ARBA" id="ARBA00004123"/>
    </source>
</evidence>
<keyword evidence="5" id="KW-0479">Metal-binding</keyword>
<evidence type="ECO:0000256" key="5">
    <source>
        <dbReference type="ARBA" id="ARBA00022723"/>
    </source>
</evidence>
<evidence type="ECO:0000256" key="6">
    <source>
        <dbReference type="ARBA" id="ARBA00022833"/>
    </source>
</evidence>
<evidence type="ECO:0000256" key="3">
    <source>
        <dbReference type="ARBA" id="ARBA00005545"/>
    </source>
</evidence>
<keyword evidence="11" id="KW-0175">Coiled coil</keyword>
<dbReference type="GO" id="GO:0060395">
    <property type="term" value="P:SMAD protein signal transduction"/>
    <property type="evidence" value="ECO:0007669"/>
    <property type="project" value="TreeGrafter"/>
</dbReference>
<dbReference type="SUPFAM" id="SSF56366">
    <property type="entry name" value="SMAD MH1 domain"/>
    <property type="match status" value="1"/>
</dbReference>
<keyword evidence="6" id="KW-0862">Zinc</keyword>
<dbReference type="PANTHER" id="PTHR13703">
    <property type="entry name" value="SMAD"/>
    <property type="match status" value="1"/>
</dbReference>
<evidence type="ECO:0000256" key="9">
    <source>
        <dbReference type="ARBA" id="ARBA00023163"/>
    </source>
</evidence>
<dbReference type="GO" id="GO:0009653">
    <property type="term" value="P:anatomical structure morphogenesis"/>
    <property type="evidence" value="ECO:0007669"/>
    <property type="project" value="TreeGrafter"/>
</dbReference>
<dbReference type="GO" id="GO:0046872">
    <property type="term" value="F:metal ion binding"/>
    <property type="evidence" value="ECO:0007669"/>
    <property type="project" value="UniProtKB-KW"/>
</dbReference>
<dbReference type="PANTHER" id="PTHR13703:SF45">
    <property type="entry name" value="MOTHERS AGAINST DECAPENTAPLEGIC HOMOLOG"/>
    <property type="match status" value="1"/>
</dbReference>
<dbReference type="WBParaSite" id="ECPE_0001832001-mRNA-1">
    <property type="protein sequence ID" value="ECPE_0001832001-mRNA-1"/>
    <property type="gene ID" value="ECPE_0001832001"/>
</dbReference>
<evidence type="ECO:0000256" key="10">
    <source>
        <dbReference type="ARBA" id="ARBA00023242"/>
    </source>
</evidence>
<evidence type="ECO:0000256" key="2">
    <source>
        <dbReference type="ARBA" id="ARBA00004496"/>
    </source>
</evidence>